<dbReference type="OrthoDB" id="9816309at2"/>
<dbReference type="PRINTS" id="PR00996">
    <property type="entry name" value="CHERMTFRASE"/>
</dbReference>
<dbReference type="InterPro" id="IPR035909">
    <property type="entry name" value="CheB_C"/>
</dbReference>
<dbReference type="InterPro" id="IPR036097">
    <property type="entry name" value="HisK_dim/P_sf"/>
</dbReference>
<dbReference type="EMBL" id="BIFR01000001">
    <property type="protein sequence ID" value="GCE11607.1"/>
    <property type="molecule type" value="Genomic_DNA"/>
</dbReference>
<dbReference type="SMART" id="SM00138">
    <property type="entry name" value="MeTrc"/>
    <property type="match status" value="1"/>
</dbReference>
<dbReference type="InterPro" id="IPR013656">
    <property type="entry name" value="PAS_4"/>
</dbReference>
<dbReference type="InterPro" id="IPR050903">
    <property type="entry name" value="Bact_Chemotaxis_MeTrfase"/>
</dbReference>
<dbReference type="Proteomes" id="UP000287352">
    <property type="component" value="Unassembled WGS sequence"/>
</dbReference>
<feature type="domain" description="CheR-type methyltransferase" evidence="11">
    <location>
        <begin position="233"/>
        <end position="496"/>
    </location>
</feature>
<evidence type="ECO:0000256" key="1">
    <source>
        <dbReference type="ARBA" id="ARBA00000085"/>
    </source>
</evidence>
<dbReference type="Gene3D" id="3.40.50.150">
    <property type="entry name" value="Vaccinia Virus protein VP39"/>
    <property type="match status" value="1"/>
</dbReference>
<dbReference type="InterPro" id="IPR000014">
    <property type="entry name" value="PAS"/>
</dbReference>
<dbReference type="InterPro" id="IPR022642">
    <property type="entry name" value="CheR_C"/>
</dbReference>
<dbReference type="InterPro" id="IPR029063">
    <property type="entry name" value="SAM-dependent_MTases_sf"/>
</dbReference>
<dbReference type="GO" id="GO:0005737">
    <property type="term" value="C:cytoplasm"/>
    <property type="evidence" value="ECO:0007669"/>
    <property type="project" value="InterPro"/>
</dbReference>
<dbReference type="InterPro" id="IPR005467">
    <property type="entry name" value="His_kinase_dom"/>
</dbReference>
<dbReference type="PANTHER" id="PTHR24422:SF27">
    <property type="entry name" value="PROTEIN-GLUTAMATE O-METHYLTRANSFERASE"/>
    <property type="match status" value="1"/>
</dbReference>
<dbReference type="CDD" id="cd00075">
    <property type="entry name" value="HATPase"/>
    <property type="match status" value="1"/>
</dbReference>
<comment type="caution">
    <text evidence="12">The sequence shown here is derived from an EMBL/GenBank/DDBJ whole genome shotgun (WGS) entry which is preliminary data.</text>
</comment>
<dbReference type="SUPFAM" id="SSF55874">
    <property type="entry name" value="ATPase domain of HSP90 chaperone/DNA topoisomerase II/histidine kinase"/>
    <property type="match status" value="1"/>
</dbReference>
<feature type="active site" evidence="6">
    <location>
        <position position="35"/>
    </location>
</feature>
<feature type="domain" description="Histidine kinase" evidence="9">
    <location>
        <begin position="881"/>
        <end position="1096"/>
    </location>
</feature>
<evidence type="ECO:0000256" key="4">
    <source>
        <dbReference type="ARBA" id="ARBA00022679"/>
    </source>
</evidence>
<keyword evidence="6" id="KW-0145">Chemotaxis</keyword>
<feature type="coiled-coil region" evidence="7">
    <location>
        <begin position="696"/>
        <end position="748"/>
    </location>
</feature>
<evidence type="ECO:0000256" key="7">
    <source>
        <dbReference type="SAM" id="Coils"/>
    </source>
</evidence>
<evidence type="ECO:0000259" key="9">
    <source>
        <dbReference type="PROSITE" id="PS50109"/>
    </source>
</evidence>
<proteinExistence type="predicted"/>
<dbReference type="Pfam" id="PF01339">
    <property type="entry name" value="CheB_methylest"/>
    <property type="match status" value="1"/>
</dbReference>
<dbReference type="InterPro" id="IPR000673">
    <property type="entry name" value="Sig_transdc_resp-reg_Me-estase"/>
</dbReference>
<evidence type="ECO:0000256" key="5">
    <source>
        <dbReference type="ARBA" id="ARBA00022777"/>
    </source>
</evidence>
<dbReference type="InterPro" id="IPR022641">
    <property type="entry name" value="CheR_N"/>
</dbReference>
<dbReference type="GO" id="GO:0006935">
    <property type="term" value="P:chemotaxis"/>
    <property type="evidence" value="ECO:0007669"/>
    <property type="project" value="UniProtKB-UniRule"/>
</dbReference>
<feature type="domain" description="CheB-type methylesterase" evidence="10">
    <location>
        <begin position="23"/>
        <end position="212"/>
    </location>
</feature>
<dbReference type="PANTHER" id="PTHR24422">
    <property type="entry name" value="CHEMOTAXIS PROTEIN METHYLTRANSFERASE"/>
    <property type="match status" value="1"/>
</dbReference>
<dbReference type="PROSITE" id="PS50123">
    <property type="entry name" value="CHER"/>
    <property type="match status" value="1"/>
</dbReference>
<gene>
    <name evidence="12" type="ORF">KTT_14660</name>
</gene>
<dbReference type="Gene3D" id="1.10.287.130">
    <property type="match status" value="1"/>
</dbReference>
<keyword evidence="13" id="KW-1185">Reference proteome</keyword>
<dbReference type="SMART" id="SM00388">
    <property type="entry name" value="HisKA"/>
    <property type="match status" value="1"/>
</dbReference>
<dbReference type="Gene3D" id="3.30.450.20">
    <property type="entry name" value="PAS domain"/>
    <property type="match status" value="1"/>
</dbReference>
<comment type="catalytic activity">
    <reaction evidence="1">
        <text>ATP + protein L-histidine = ADP + protein N-phospho-L-histidine.</text>
        <dbReference type="EC" id="2.7.13.3"/>
    </reaction>
</comment>
<evidence type="ECO:0000313" key="13">
    <source>
        <dbReference type="Proteomes" id="UP000287352"/>
    </source>
</evidence>
<dbReference type="SUPFAM" id="SSF47384">
    <property type="entry name" value="Homodimeric domain of signal transducing histidine kinase"/>
    <property type="match status" value="1"/>
</dbReference>
<dbReference type="PROSITE" id="PS50122">
    <property type="entry name" value="CHEB"/>
    <property type="match status" value="1"/>
</dbReference>
<dbReference type="PROSITE" id="PS50109">
    <property type="entry name" value="HIS_KIN"/>
    <property type="match status" value="1"/>
</dbReference>
<dbReference type="Pfam" id="PF02518">
    <property type="entry name" value="HATPase_c"/>
    <property type="match status" value="1"/>
</dbReference>
<feature type="active site" evidence="6">
    <location>
        <position position="62"/>
    </location>
</feature>
<keyword evidence="5 12" id="KW-0418">Kinase</keyword>
<dbReference type="InterPro" id="IPR035965">
    <property type="entry name" value="PAS-like_dom_sf"/>
</dbReference>
<organism evidence="12 13">
    <name type="scientific">Tengunoibacter tsumagoiensis</name>
    <dbReference type="NCBI Taxonomy" id="2014871"/>
    <lineage>
        <taxon>Bacteria</taxon>
        <taxon>Bacillati</taxon>
        <taxon>Chloroflexota</taxon>
        <taxon>Ktedonobacteria</taxon>
        <taxon>Ktedonobacterales</taxon>
        <taxon>Dictyobacteraceae</taxon>
        <taxon>Tengunoibacter</taxon>
    </lineage>
</organism>
<dbReference type="SMART" id="SM00091">
    <property type="entry name" value="PAS"/>
    <property type="match status" value="1"/>
</dbReference>
<dbReference type="SUPFAM" id="SSF55785">
    <property type="entry name" value="PYP-like sensor domain (PAS domain)"/>
    <property type="match status" value="1"/>
</dbReference>
<dbReference type="SUPFAM" id="SSF52738">
    <property type="entry name" value="Methylesterase CheB, C-terminal domain"/>
    <property type="match status" value="1"/>
</dbReference>
<dbReference type="Pfam" id="PF01739">
    <property type="entry name" value="CheR"/>
    <property type="match status" value="1"/>
</dbReference>
<dbReference type="AlphaFoldDB" id="A0A401ZXP2"/>
<reference evidence="13" key="1">
    <citation type="submission" date="2018-12" db="EMBL/GenBank/DDBJ databases">
        <title>Tengunoibacter tsumagoiensis gen. nov., sp. nov., Dictyobacter kobayashii sp. nov., D. alpinus sp. nov., and D. joshuensis sp. nov. and description of Dictyobacteraceae fam. nov. within the order Ktedonobacterales isolated from Tengu-no-mugimeshi.</title>
        <authorList>
            <person name="Wang C.M."/>
            <person name="Zheng Y."/>
            <person name="Sakai Y."/>
            <person name="Toyoda A."/>
            <person name="Minakuchi Y."/>
            <person name="Abe K."/>
            <person name="Yokota A."/>
            <person name="Yabe S."/>
        </authorList>
    </citation>
    <scope>NUCLEOTIDE SEQUENCE [LARGE SCALE GENOMIC DNA]</scope>
    <source>
        <strain evidence="13">Uno3</strain>
    </source>
</reference>
<dbReference type="InterPro" id="IPR003594">
    <property type="entry name" value="HATPase_dom"/>
</dbReference>
<keyword evidence="7" id="KW-0175">Coiled coil</keyword>
<dbReference type="SUPFAM" id="SSF47757">
    <property type="entry name" value="Chemotaxis receptor methyltransferase CheR, N-terminal domain"/>
    <property type="match status" value="1"/>
</dbReference>
<protein>
    <recommendedName>
        <fullName evidence="2">histidine kinase</fullName>
        <ecNumber evidence="2">2.7.13.3</ecNumber>
    </recommendedName>
</protein>
<evidence type="ECO:0000313" key="12">
    <source>
        <dbReference type="EMBL" id="GCE11607.1"/>
    </source>
</evidence>
<evidence type="ECO:0000256" key="8">
    <source>
        <dbReference type="SAM" id="MobiDB-lite"/>
    </source>
</evidence>
<keyword evidence="6" id="KW-0378">Hydrolase</keyword>
<dbReference type="Pfam" id="PF08448">
    <property type="entry name" value="PAS_4"/>
    <property type="match status" value="1"/>
</dbReference>
<feature type="active site" evidence="6">
    <location>
        <position position="154"/>
    </location>
</feature>
<dbReference type="InterPro" id="IPR036890">
    <property type="entry name" value="HATPase_C_sf"/>
</dbReference>
<dbReference type="CDD" id="cd16434">
    <property type="entry name" value="CheB-CheR_fusion"/>
    <property type="match status" value="1"/>
</dbReference>
<dbReference type="Pfam" id="PF03705">
    <property type="entry name" value="CheR_N"/>
    <property type="match status" value="1"/>
</dbReference>
<keyword evidence="3" id="KW-0597">Phosphoprotein</keyword>
<dbReference type="InterPro" id="IPR000780">
    <property type="entry name" value="CheR_MeTrfase"/>
</dbReference>
<dbReference type="GO" id="GO:0008757">
    <property type="term" value="F:S-adenosylmethionine-dependent methyltransferase activity"/>
    <property type="evidence" value="ECO:0007669"/>
    <property type="project" value="InterPro"/>
</dbReference>
<evidence type="ECO:0000256" key="2">
    <source>
        <dbReference type="ARBA" id="ARBA00012438"/>
    </source>
</evidence>
<dbReference type="FunFam" id="3.30.565.10:FF:000006">
    <property type="entry name" value="Sensor histidine kinase WalK"/>
    <property type="match status" value="1"/>
</dbReference>
<dbReference type="Pfam" id="PF00512">
    <property type="entry name" value="HisKA"/>
    <property type="match status" value="1"/>
</dbReference>
<dbReference type="RefSeq" id="WP_126579298.1">
    <property type="nucleotide sequence ID" value="NZ_BIFR01000001.1"/>
</dbReference>
<evidence type="ECO:0000259" key="11">
    <source>
        <dbReference type="PROSITE" id="PS50123"/>
    </source>
</evidence>
<dbReference type="GO" id="GO:0008984">
    <property type="term" value="F:protein-glutamate methylesterase activity"/>
    <property type="evidence" value="ECO:0007669"/>
    <property type="project" value="InterPro"/>
</dbReference>
<dbReference type="EC" id="2.7.13.3" evidence="2"/>
<feature type="region of interest" description="Disordered" evidence="8">
    <location>
        <begin position="1"/>
        <end position="24"/>
    </location>
</feature>
<sequence length="1096" mass="123378">MLDRGKDLDGPALHDQPARDQPAKESFRIVGIGASAGGLEAFTQLLSHLPSVTGMAYIFVQHLDPNHQSILPDLLARVTRIPVYVIQDLMRVEPDHVYVIPPNVDLIIEQRTLRLLPRTQQGGQHLTIDRFFRSLATDQKQQAIGVVLSGTASDGTAGLQAIHEQGGMTFAQTIESSAYPQMPQHAIASNCVDQILSPEGIALELQDLIEHPYFETLFPLEPDRLSVDELQAFTVIRQLLCEATGVDFLAYRMTTLQRRILRRMAVVQVDQFLAYSLYLKDHPSEMEALSQEVLIHVTRFFRNQSAFEAITRVVFPGIVPHLLPGNPIRIWIAGCSTGEEVYSLAILLLEFRETHGLALPFQIFATDIDTGVLKQARAGIYQRKALQDVSSERLQRFFLPLDRSGERYQVNASIREQCVFARHNLAYDPPFSRLDLLSCRNVLIYLMPSAQEKVLQTLHYALKPHGFLVLGASESVGPDSGLFTRVEPHQKIFTKKSWKQNFLPPVIGPGDDRVARPEGVKKEVQKMLHMPTLQQEAERLLLTTYAPACVVLDADLQILHLRGNTNLYLEPVAGKATFHVLKWAREGLKLGLRATILAAQKEDRPVSRDQLRLSNMNNLVRITVVPLKASSLVNGFLVIFEDDGPVITPTLLSNFLGRGARRDGAARIAVLEQELAKTWAEVQLTLDADEKANVSLQEANEEVHSSNEELQSINEELETSQAEVQAINEELTSTNQELQTRNEQLRIAQDYAESIVETVREPLVVLNADMRVQSANTSFYTFFHVVPPQVIQRTLWELGNGQWDRPDVHRLIQEAQDIHHTFHDIEVEHDFPTIGHRVVLLSGRSIISERKGTRDHLILLAIEDITARKELERQKETLLSMVSHELNTPLTSAKGFVQLLQRRMKKAEDQQMVSELVQIDGSLDRLSDLIRGLLDESALEAGMFSIHPDTFVVNDLVQEVIKEQQSIWPDRIRLETLTSIRAYADRERTGQVLRNLLSNALKYSPIQEPVWVSVQVIDAIIQFSVQNQGKGIPQDQQARIFERFVRIDAPEHHAVKGMGLGLYIAAQIVRQQGGKIWVESAPNQGATFFFTLSLAE</sequence>
<dbReference type="GO" id="GO:0000156">
    <property type="term" value="F:phosphorelay response regulator activity"/>
    <property type="evidence" value="ECO:0007669"/>
    <property type="project" value="InterPro"/>
</dbReference>
<evidence type="ECO:0000259" key="10">
    <source>
        <dbReference type="PROSITE" id="PS50122"/>
    </source>
</evidence>
<evidence type="ECO:0000256" key="3">
    <source>
        <dbReference type="ARBA" id="ARBA00022553"/>
    </source>
</evidence>
<accession>A0A401ZXP2</accession>
<dbReference type="CDD" id="cd00082">
    <property type="entry name" value="HisKA"/>
    <property type="match status" value="1"/>
</dbReference>
<dbReference type="Gene3D" id="3.30.565.10">
    <property type="entry name" value="Histidine kinase-like ATPase, C-terminal domain"/>
    <property type="match status" value="1"/>
</dbReference>
<name>A0A401ZXP2_9CHLR</name>
<evidence type="ECO:0000256" key="6">
    <source>
        <dbReference type="PROSITE-ProRule" id="PRU00050"/>
    </source>
</evidence>
<dbReference type="InterPro" id="IPR003661">
    <property type="entry name" value="HisK_dim/P_dom"/>
</dbReference>
<dbReference type="SUPFAM" id="SSF53335">
    <property type="entry name" value="S-adenosyl-L-methionine-dependent methyltransferases"/>
    <property type="match status" value="1"/>
</dbReference>
<keyword evidence="4" id="KW-0808">Transferase</keyword>
<dbReference type="GO" id="GO:0000155">
    <property type="term" value="F:phosphorelay sensor kinase activity"/>
    <property type="evidence" value="ECO:0007669"/>
    <property type="project" value="InterPro"/>
</dbReference>
<dbReference type="Gene3D" id="3.40.50.180">
    <property type="entry name" value="Methylesterase CheB, C-terminal domain"/>
    <property type="match status" value="1"/>
</dbReference>
<dbReference type="SMART" id="SM00387">
    <property type="entry name" value="HATPase_c"/>
    <property type="match status" value="1"/>
</dbReference>